<reference evidence="1" key="1">
    <citation type="submission" date="2022-07" db="EMBL/GenBank/DDBJ databases">
        <title>Fungi with potential for degradation of polypropylene.</title>
        <authorList>
            <person name="Gostincar C."/>
        </authorList>
    </citation>
    <scope>NUCLEOTIDE SEQUENCE</scope>
    <source>
        <strain evidence="1">EXF-13308</strain>
    </source>
</reference>
<gene>
    <name evidence="1" type="ORF">NKR23_g2084</name>
</gene>
<sequence length="121" mass="13239">MCHCLWVEYVCGCWRADCTHADPASPHYHASDSVWRAEHRAWQYCPAALLLLGGSGAVGVPTAPSDDPRHGGRVPLCGDVRYETWRMDRMCPACRDDLVSVRRTEGNLVGRGAGGMEPLSA</sequence>
<organism evidence="1 2">
    <name type="scientific">Pleurostoma richardsiae</name>
    <dbReference type="NCBI Taxonomy" id="41990"/>
    <lineage>
        <taxon>Eukaryota</taxon>
        <taxon>Fungi</taxon>
        <taxon>Dikarya</taxon>
        <taxon>Ascomycota</taxon>
        <taxon>Pezizomycotina</taxon>
        <taxon>Sordariomycetes</taxon>
        <taxon>Sordariomycetidae</taxon>
        <taxon>Calosphaeriales</taxon>
        <taxon>Pleurostomataceae</taxon>
        <taxon>Pleurostoma</taxon>
    </lineage>
</organism>
<name>A0AA38RRW1_9PEZI</name>
<dbReference type="Proteomes" id="UP001174694">
    <property type="component" value="Unassembled WGS sequence"/>
</dbReference>
<proteinExistence type="predicted"/>
<dbReference type="EMBL" id="JANBVO010000003">
    <property type="protein sequence ID" value="KAJ9155507.1"/>
    <property type="molecule type" value="Genomic_DNA"/>
</dbReference>
<comment type="caution">
    <text evidence="1">The sequence shown here is derived from an EMBL/GenBank/DDBJ whole genome shotgun (WGS) entry which is preliminary data.</text>
</comment>
<keyword evidence="2" id="KW-1185">Reference proteome</keyword>
<accession>A0AA38RRW1</accession>
<evidence type="ECO:0000313" key="1">
    <source>
        <dbReference type="EMBL" id="KAJ9155507.1"/>
    </source>
</evidence>
<evidence type="ECO:0000313" key="2">
    <source>
        <dbReference type="Proteomes" id="UP001174694"/>
    </source>
</evidence>
<dbReference type="AlphaFoldDB" id="A0AA38RRW1"/>
<protein>
    <submittedName>
        <fullName evidence="1">Uncharacterized protein</fullName>
    </submittedName>
</protein>